<dbReference type="EMBL" id="BSOT01000005">
    <property type="protein sequence ID" value="GLR70584.1"/>
    <property type="molecule type" value="Genomic_DNA"/>
</dbReference>
<proteinExistence type="predicted"/>
<dbReference type="AlphaFoldDB" id="A0AA37SYK1"/>
<dbReference type="Proteomes" id="UP001156601">
    <property type="component" value="Unassembled WGS sequence"/>
</dbReference>
<reference evidence="1" key="1">
    <citation type="journal article" date="2014" name="Int. J. Syst. Evol. Microbiol.">
        <title>Complete genome sequence of Corynebacterium casei LMG S-19264T (=DSM 44701T), isolated from a smear-ripened cheese.</title>
        <authorList>
            <consortium name="US DOE Joint Genome Institute (JGI-PGF)"/>
            <person name="Walter F."/>
            <person name="Albersmeier A."/>
            <person name="Kalinowski J."/>
            <person name="Ruckert C."/>
        </authorList>
    </citation>
    <scope>NUCLEOTIDE SEQUENCE</scope>
    <source>
        <strain evidence="1">NBRC 110023</strain>
    </source>
</reference>
<accession>A0AA37SYK1</accession>
<evidence type="ECO:0000313" key="1">
    <source>
        <dbReference type="EMBL" id="GLR70584.1"/>
    </source>
</evidence>
<gene>
    <name evidence="1" type="ORF">GCM10007852_14920</name>
</gene>
<comment type="caution">
    <text evidence="1">The sequence shown here is derived from an EMBL/GenBank/DDBJ whole genome shotgun (WGS) entry which is preliminary data.</text>
</comment>
<keyword evidence="2" id="KW-1185">Reference proteome</keyword>
<name>A0AA37SYK1_9ALTE</name>
<protein>
    <submittedName>
        <fullName evidence="1">Uncharacterized protein</fullName>
    </submittedName>
</protein>
<organism evidence="1 2">
    <name type="scientific">Agaribacter marinus</name>
    <dbReference type="NCBI Taxonomy" id="1431249"/>
    <lineage>
        <taxon>Bacteria</taxon>
        <taxon>Pseudomonadati</taxon>
        <taxon>Pseudomonadota</taxon>
        <taxon>Gammaproteobacteria</taxon>
        <taxon>Alteromonadales</taxon>
        <taxon>Alteromonadaceae</taxon>
        <taxon>Agaribacter</taxon>
    </lineage>
</organism>
<evidence type="ECO:0000313" key="2">
    <source>
        <dbReference type="Proteomes" id="UP001156601"/>
    </source>
</evidence>
<sequence>MRLHQNIQHVEKKGAEGLIFTGYSRLTLATQTTLNNYFWQIPRIIYNKLNLVYRFLIIR</sequence>
<reference evidence="1" key="2">
    <citation type="submission" date="2023-01" db="EMBL/GenBank/DDBJ databases">
        <title>Draft genome sequence of Agaribacter marinus strain NBRC 110023.</title>
        <authorList>
            <person name="Sun Q."/>
            <person name="Mori K."/>
        </authorList>
    </citation>
    <scope>NUCLEOTIDE SEQUENCE</scope>
    <source>
        <strain evidence="1">NBRC 110023</strain>
    </source>
</reference>